<keyword evidence="4 7" id="KW-0645">Protease</keyword>
<feature type="active site" description="Charge relay system" evidence="7">
    <location>
        <position position="375"/>
    </location>
</feature>
<dbReference type="CDD" id="cd07484">
    <property type="entry name" value="Peptidases_S8_Thermitase_like"/>
    <property type="match status" value="1"/>
</dbReference>
<feature type="domain" description="Peptidase S8/S53" evidence="9">
    <location>
        <begin position="170"/>
        <end position="427"/>
    </location>
</feature>
<dbReference type="PANTHER" id="PTHR43806:SF11">
    <property type="entry name" value="CEREVISIN-RELATED"/>
    <property type="match status" value="1"/>
</dbReference>
<dbReference type="GO" id="GO:0005576">
    <property type="term" value="C:extracellular region"/>
    <property type="evidence" value="ECO:0007669"/>
    <property type="project" value="UniProtKB-SubCell"/>
</dbReference>
<dbReference type="PROSITE" id="PS51257">
    <property type="entry name" value="PROKAR_LIPOPROTEIN"/>
    <property type="match status" value="1"/>
</dbReference>
<keyword evidence="3" id="KW-0964">Secreted</keyword>
<evidence type="ECO:0000256" key="1">
    <source>
        <dbReference type="ARBA" id="ARBA00004613"/>
    </source>
</evidence>
<dbReference type="PANTHER" id="PTHR43806">
    <property type="entry name" value="PEPTIDASE S8"/>
    <property type="match status" value="1"/>
</dbReference>
<dbReference type="InterPro" id="IPR050131">
    <property type="entry name" value="Peptidase_S8_subtilisin-like"/>
</dbReference>
<dbReference type="InterPro" id="IPR023827">
    <property type="entry name" value="Peptidase_S8_Asp-AS"/>
</dbReference>
<dbReference type="GO" id="GO:0004252">
    <property type="term" value="F:serine-type endopeptidase activity"/>
    <property type="evidence" value="ECO:0007669"/>
    <property type="project" value="UniProtKB-UniRule"/>
</dbReference>
<comment type="similarity">
    <text evidence="2 7 8">Belongs to the peptidase S8 family.</text>
</comment>
<dbReference type="Pfam" id="PF00082">
    <property type="entry name" value="Peptidase_S8"/>
    <property type="match status" value="1"/>
</dbReference>
<dbReference type="InterPro" id="IPR023828">
    <property type="entry name" value="Peptidase_S8_Ser-AS"/>
</dbReference>
<name>A0A101HKD1_9BACT</name>
<evidence type="ECO:0000256" key="3">
    <source>
        <dbReference type="ARBA" id="ARBA00022525"/>
    </source>
</evidence>
<feature type="active site" description="Charge relay system" evidence="7">
    <location>
        <position position="178"/>
    </location>
</feature>
<comment type="caution">
    <text evidence="10">The sequence shown here is derived from an EMBL/GenBank/DDBJ whole genome shotgun (WGS) entry which is preliminary data.</text>
</comment>
<organism evidence="10 11">
    <name type="scientific">Mesotoga prima</name>
    <dbReference type="NCBI Taxonomy" id="1184387"/>
    <lineage>
        <taxon>Bacteria</taxon>
        <taxon>Thermotogati</taxon>
        <taxon>Thermotogota</taxon>
        <taxon>Thermotogae</taxon>
        <taxon>Kosmotogales</taxon>
        <taxon>Kosmotogaceae</taxon>
        <taxon>Mesotoga</taxon>
    </lineage>
</organism>
<evidence type="ECO:0000256" key="8">
    <source>
        <dbReference type="RuleBase" id="RU003355"/>
    </source>
</evidence>
<evidence type="ECO:0000313" key="10">
    <source>
        <dbReference type="EMBL" id="KUK78090.1"/>
    </source>
</evidence>
<evidence type="ECO:0000256" key="2">
    <source>
        <dbReference type="ARBA" id="ARBA00011073"/>
    </source>
</evidence>
<dbReference type="SUPFAM" id="SSF52743">
    <property type="entry name" value="Subtilisin-like"/>
    <property type="match status" value="1"/>
</dbReference>
<dbReference type="PRINTS" id="PR00723">
    <property type="entry name" value="SUBTILISIN"/>
</dbReference>
<evidence type="ECO:0000256" key="5">
    <source>
        <dbReference type="ARBA" id="ARBA00022801"/>
    </source>
</evidence>
<accession>A0A101HKD1</accession>
<dbReference type="EMBL" id="LGGP01000416">
    <property type="protein sequence ID" value="KUK78090.1"/>
    <property type="molecule type" value="Genomic_DNA"/>
</dbReference>
<dbReference type="Proteomes" id="UP000054092">
    <property type="component" value="Unassembled WGS sequence"/>
</dbReference>
<dbReference type="InterPro" id="IPR015500">
    <property type="entry name" value="Peptidase_S8_subtilisin-rel"/>
</dbReference>
<reference evidence="11" key="1">
    <citation type="journal article" date="2015" name="MBio">
        <title>Genome-Resolved Metagenomic Analysis Reveals Roles for Candidate Phyla and Other Microbial Community Members in Biogeochemical Transformations in Oil Reservoirs.</title>
        <authorList>
            <person name="Hu P."/>
            <person name="Tom L."/>
            <person name="Singh A."/>
            <person name="Thomas B.C."/>
            <person name="Baker B.J."/>
            <person name="Piceno Y.M."/>
            <person name="Andersen G.L."/>
            <person name="Banfield J.F."/>
        </authorList>
    </citation>
    <scope>NUCLEOTIDE SEQUENCE [LARGE SCALE GENOMIC DNA]</scope>
</reference>
<gene>
    <name evidence="10" type="ORF">XD94_1843</name>
</gene>
<feature type="active site" description="Charge relay system" evidence="7">
    <location>
        <position position="214"/>
    </location>
</feature>
<dbReference type="InterPro" id="IPR034084">
    <property type="entry name" value="Thermitase-like_dom"/>
</dbReference>
<dbReference type="InterPro" id="IPR000209">
    <property type="entry name" value="Peptidase_S8/S53_dom"/>
</dbReference>
<dbReference type="InterPro" id="IPR036852">
    <property type="entry name" value="Peptidase_S8/S53_dom_sf"/>
</dbReference>
<dbReference type="Gene3D" id="3.40.50.200">
    <property type="entry name" value="Peptidase S8/S53 domain"/>
    <property type="match status" value="1"/>
</dbReference>
<evidence type="ECO:0000256" key="7">
    <source>
        <dbReference type="PROSITE-ProRule" id="PRU01240"/>
    </source>
</evidence>
<keyword evidence="5 7" id="KW-0378">Hydrolase</keyword>
<dbReference type="GO" id="GO:0006508">
    <property type="term" value="P:proteolysis"/>
    <property type="evidence" value="ECO:0007669"/>
    <property type="project" value="UniProtKB-KW"/>
</dbReference>
<dbReference type="PATRIC" id="fig|1184387.3.peg.311"/>
<comment type="subcellular location">
    <subcellularLocation>
        <location evidence="1">Secreted</location>
    </subcellularLocation>
</comment>
<evidence type="ECO:0000259" key="9">
    <source>
        <dbReference type="Pfam" id="PF00082"/>
    </source>
</evidence>
<sequence>MLRRTVLFFSSAMVFFFVLSLTGCILPDVYYSISGTVTPHIPEVSNTYSSQRTYSYTPNISQKEIEQGFLDGQYVVLFEEDYDSSALLSVPEVEILDEFYSMDGSIVYAVVKTDNPSFVSGIEGVRSLEPNGIFTLQSEEAIPNDPRYPDQWNYPMIQMPQAWTIAKGSSTVVVAVIDSGVRLDHPDLEGIFLPGYDLINNDDDPTDNGPDQFHGTHVIGTIAAETNNSLGVSGMTWGEYRAIMPIKIFEAGKETTAGILASSIIFAVEHGAKIINMSLAGGDVDVVAAAVKYAEENQVLMIAASGNKPYQRYPALYDEVISVGAVDNTMQRASYSNYGDYLDLVAPGGSSRAQILSTGYSTDGGNTYSYMAGTSMAAPHVTGLAALLMAEGFAGRDSSGEEIIRKILRETALDLGEPGWDQYYGYGLIQAFDALNFNEERRPLLIQILSTSGQVLKETQVEGDGSFYLTGLTENHIKIRIWRDFNGNEEIDKGDLLGYYGFSGSGATTAWHPTIDNAETLSFFSNGHNELETPIQFFPVNESSGY</sequence>
<dbReference type="PROSITE" id="PS51892">
    <property type="entry name" value="SUBTILASE"/>
    <property type="match status" value="1"/>
</dbReference>
<protein>
    <submittedName>
        <fullName evidence="10">Subtilisin-like serine protease</fullName>
    </submittedName>
</protein>
<dbReference type="PROSITE" id="PS00138">
    <property type="entry name" value="SUBTILASE_SER"/>
    <property type="match status" value="1"/>
</dbReference>
<proteinExistence type="inferred from homology"/>
<evidence type="ECO:0000313" key="11">
    <source>
        <dbReference type="Proteomes" id="UP000054092"/>
    </source>
</evidence>
<dbReference type="AlphaFoldDB" id="A0A101HKD1"/>
<keyword evidence="6 7" id="KW-0720">Serine protease</keyword>
<evidence type="ECO:0000256" key="4">
    <source>
        <dbReference type="ARBA" id="ARBA00022670"/>
    </source>
</evidence>
<evidence type="ECO:0000256" key="6">
    <source>
        <dbReference type="ARBA" id="ARBA00022825"/>
    </source>
</evidence>
<dbReference type="PROSITE" id="PS00136">
    <property type="entry name" value="SUBTILASE_ASP"/>
    <property type="match status" value="1"/>
</dbReference>